<keyword evidence="3 10" id="KW-0378">Hydrolase</keyword>
<evidence type="ECO:0000256" key="8">
    <source>
        <dbReference type="ARBA" id="ARBA00034808"/>
    </source>
</evidence>
<feature type="domain" description="UvrD-like helicase ATP-binding" evidence="11">
    <location>
        <begin position="144"/>
        <end position="418"/>
    </location>
</feature>
<proteinExistence type="inferred from homology"/>
<dbReference type="EMBL" id="BAAAME010000002">
    <property type="protein sequence ID" value="GAA1732750.1"/>
    <property type="molecule type" value="Genomic_DNA"/>
</dbReference>
<accession>A0ABN2JMX4</accession>
<dbReference type="PANTHER" id="PTHR11070:SF45">
    <property type="entry name" value="DNA 3'-5' HELICASE"/>
    <property type="match status" value="1"/>
</dbReference>
<dbReference type="EC" id="5.6.2.4" evidence="8"/>
<dbReference type="Gene3D" id="3.40.50.300">
    <property type="entry name" value="P-loop containing nucleotide triphosphate hydrolases"/>
    <property type="match status" value="2"/>
</dbReference>
<dbReference type="InterPro" id="IPR000212">
    <property type="entry name" value="DNA_helicase_UvrD/REP"/>
</dbReference>
<organism evidence="12 13">
    <name type="scientific">Aeromicrobium alkaliterrae</name>
    <dbReference type="NCBI Taxonomy" id="302168"/>
    <lineage>
        <taxon>Bacteria</taxon>
        <taxon>Bacillati</taxon>
        <taxon>Actinomycetota</taxon>
        <taxon>Actinomycetes</taxon>
        <taxon>Propionibacteriales</taxon>
        <taxon>Nocardioidaceae</taxon>
        <taxon>Aeromicrobium</taxon>
    </lineage>
</organism>
<keyword evidence="2 10" id="KW-0547">Nucleotide-binding</keyword>
<dbReference type="InterPro" id="IPR014016">
    <property type="entry name" value="UvrD-like_ATP-bd"/>
</dbReference>
<dbReference type="Gene3D" id="1.10.10.160">
    <property type="match status" value="1"/>
</dbReference>
<protein>
    <recommendedName>
        <fullName evidence="8">DNA 3'-5' helicase</fullName>
        <ecNumber evidence="8">5.6.2.4</ecNumber>
    </recommendedName>
</protein>
<evidence type="ECO:0000256" key="3">
    <source>
        <dbReference type="ARBA" id="ARBA00022801"/>
    </source>
</evidence>
<evidence type="ECO:0000256" key="6">
    <source>
        <dbReference type="ARBA" id="ARBA00023235"/>
    </source>
</evidence>
<reference evidence="12 13" key="1">
    <citation type="journal article" date="2019" name="Int. J. Syst. Evol. Microbiol.">
        <title>The Global Catalogue of Microorganisms (GCM) 10K type strain sequencing project: providing services to taxonomists for standard genome sequencing and annotation.</title>
        <authorList>
            <consortium name="The Broad Institute Genomics Platform"/>
            <consortium name="The Broad Institute Genome Sequencing Center for Infectious Disease"/>
            <person name="Wu L."/>
            <person name="Ma J."/>
        </authorList>
    </citation>
    <scope>NUCLEOTIDE SEQUENCE [LARGE SCALE GENOMIC DNA]</scope>
    <source>
        <strain evidence="12 13">JCM 13518</strain>
    </source>
</reference>
<evidence type="ECO:0000313" key="13">
    <source>
        <dbReference type="Proteomes" id="UP001501057"/>
    </source>
</evidence>
<evidence type="ECO:0000259" key="11">
    <source>
        <dbReference type="PROSITE" id="PS51198"/>
    </source>
</evidence>
<gene>
    <name evidence="12" type="ORF">GCM10009710_11880</name>
</gene>
<evidence type="ECO:0000256" key="9">
    <source>
        <dbReference type="ARBA" id="ARBA00048988"/>
    </source>
</evidence>
<evidence type="ECO:0000313" key="12">
    <source>
        <dbReference type="EMBL" id="GAA1732750.1"/>
    </source>
</evidence>
<comment type="similarity">
    <text evidence="1">Belongs to the helicase family. UvrD subfamily.</text>
</comment>
<keyword evidence="4 10" id="KW-0347">Helicase</keyword>
<dbReference type="InterPro" id="IPR013986">
    <property type="entry name" value="DExx_box_DNA_helicase_dom_sf"/>
</dbReference>
<dbReference type="Proteomes" id="UP001501057">
    <property type="component" value="Unassembled WGS sequence"/>
</dbReference>
<evidence type="ECO:0000256" key="10">
    <source>
        <dbReference type="PROSITE-ProRule" id="PRU00560"/>
    </source>
</evidence>
<keyword evidence="13" id="KW-1185">Reference proteome</keyword>
<name>A0ABN2JMX4_9ACTN</name>
<evidence type="ECO:0000256" key="5">
    <source>
        <dbReference type="ARBA" id="ARBA00022840"/>
    </source>
</evidence>
<dbReference type="InterPro" id="IPR014017">
    <property type="entry name" value="DNA_helicase_UvrD-like_C"/>
</dbReference>
<feature type="binding site" evidence="10">
    <location>
        <begin position="165"/>
        <end position="172"/>
    </location>
    <ligand>
        <name>ATP</name>
        <dbReference type="ChEBI" id="CHEBI:30616"/>
    </ligand>
</feature>
<dbReference type="PROSITE" id="PS51198">
    <property type="entry name" value="UVRD_HELICASE_ATP_BIND"/>
    <property type="match status" value="1"/>
</dbReference>
<comment type="catalytic activity">
    <reaction evidence="7">
        <text>Couples ATP hydrolysis with the unwinding of duplex DNA by translocating in the 3'-5' direction.</text>
        <dbReference type="EC" id="5.6.2.4"/>
    </reaction>
</comment>
<sequence>MVYRGQDSCADDLDNADRLVDALAEGLEHLGLTSTAIGVVWAFTAHSVDAAARAVRLLGATELIEWITRLPRRFSVEQASAVSSGVAEICPAMEATPPTRRPAARHRRAETAADIQDVLPGIDELVKALLDAELTEPIESWMTFLHPEQVRLTRTHWTGPARVRGPAGTGKTVVGLHRATYHALRSPHPIIFASFVRTLPRVFAELARIVSEPASHNIHFVGVHQLAAECLQKAGEHVHIDSAKVDTAFGLAWSRSELKHSTSIANHSPMYWKEEIDYVIKGRGLTGFEQYRDLHRIGRKTPLRSADRERMWDLYLAYEEQLGLRGTGDFNDLILRAREAVRRYPSLFQYAGVIVDEVQDLNLISLQFLDVLSGDGPNRMLLLGDSRQSVYPGGFTLSEAGINVAGRAHVLRENYRNTAQILATASALVADDAVLDIEGTVEDRLEGTSTRVGGKPTVLSGPDGKTLSSMAIDDMTTAHADGTNWGNMAALTRTTREARQMMALLRLRGIPTVSLTDYAGVTIEAVKVGTIKRAKGLEFSHVYLPALHRELPRQVNETDSSYEERRSLYRREIYVAMTRARDHLWAGYIDEKSTEAELSRGSMLA</sequence>
<dbReference type="InterPro" id="IPR027417">
    <property type="entry name" value="P-loop_NTPase"/>
</dbReference>
<keyword evidence="5 10" id="KW-0067">ATP-binding</keyword>
<comment type="caution">
    <text evidence="12">The sequence shown here is derived from an EMBL/GenBank/DDBJ whole genome shotgun (WGS) entry which is preliminary data.</text>
</comment>
<dbReference type="PANTHER" id="PTHR11070">
    <property type="entry name" value="UVRD / RECB / PCRA DNA HELICASE FAMILY MEMBER"/>
    <property type="match status" value="1"/>
</dbReference>
<dbReference type="SUPFAM" id="SSF52540">
    <property type="entry name" value="P-loop containing nucleoside triphosphate hydrolases"/>
    <property type="match status" value="1"/>
</dbReference>
<evidence type="ECO:0000256" key="7">
    <source>
        <dbReference type="ARBA" id="ARBA00034617"/>
    </source>
</evidence>
<evidence type="ECO:0000256" key="2">
    <source>
        <dbReference type="ARBA" id="ARBA00022741"/>
    </source>
</evidence>
<comment type="catalytic activity">
    <reaction evidence="9">
        <text>ATP + H2O = ADP + phosphate + H(+)</text>
        <dbReference type="Rhea" id="RHEA:13065"/>
        <dbReference type="ChEBI" id="CHEBI:15377"/>
        <dbReference type="ChEBI" id="CHEBI:15378"/>
        <dbReference type="ChEBI" id="CHEBI:30616"/>
        <dbReference type="ChEBI" id="CHEBI:43474"/>
        <dbReference type="ChEBI" id="CHEBI:456216"/>
        <dbReference type="EC" id="5.6.2.4"/>
    </reaction>
</comment>
<dbReference type="Pfam" id="PF13361">
    <property type="entry name" value="UvrD_C"/>
    <property type="match status" value="1"/>
</dbReference>
<evidence type="ECO:0000256" key="4">
    <source>
        <dbReference type="ARBA" id="ARBA00022806"/>
    </source>
</evidence>
<dbReference type="Pfam" id="PF00580">
    <property type="entry name" value="UvrD-helicase"/>
    <property type="match status" value="1"/>
</dbReference>
<evidence type="ECO:0000256" key="1">
    <source>
        <dbReference type="ARBA" id="ARBA00009922"/>
    </source>
</evidence>
<keyword evidence="6" id="KW-0413">Isomerase</keyword>